<accession>A0A7G7CPH1</accession>
<feature type="domain" description="UspA" evidence="2">
    <location>
        <begin position="4"/>
        <end position="144"/>
    </location>
</feature>
<dbReference type="PRINTS" id="PR01438">
    <property type="entry name" value="UNVRSLSTRESS"/>
</dbReference>
<reference evidence="3 4" key="1">
    <citation type="submission" date="2020-07" db="EMBL/GenBank/DDBJ databases">
        <title>Complete genome and description of Corynebacterium incognita strain Marseille-Q3630 sp. nov.</title>
        <authorList>
            <person name="Boxberger M."/>
        </authorList>
    </citation>
    <scope>NUCLEOTIDE SEQUENCE [LARGE SCALE GENOMIC DNA]</scope>
    <source>
        <strain evidence="3 4">Marseille-Q3630</strain>
    </source>
</reference>
<dbReference type="InterPro" id="IPR014729">
    <property type="entry name" value="Rossmann-like_a/b/a_fold"/>
</dbReference>
<dbReference type="InterPro" id="IPR006015">
    <property type="entry name" value="Universal_stress_UspA"/>
</dbReference>
<keyword evidence="4" id="KW-1185">Reference proteome</keyword>
<dbReference type="PANTHER" id="PTHR46268:SF6">
    <property type="entry name" value="UNIVERSAL STRESS PROTEIN UP12"/>
    <property type="match status" value="1"/>
</dbReference>
<organism evidence="3 4">
    <name type="scientific">Corynebacterium incognita</name>
    <dbReference type="NCBI Taxonomy" id="2754725"/>
    <lineage>
        <taxon>Bacteria</taxon>
        <taxon>Bacillati</taxon>
        <taxon>Actinomycetota</taxon>
        <taxon>Actinomycetes</taxon>
        <taxon>Mycobacteriales</taxon>
        <taxon>Corynebacteriaceae</taxon>
        <taxon>Corynebacterium</taxon>
    </lineage>
</organism>
<sequence length="150" mass="15699">MIRFKTIAVGTDGSATALRAVSTAASMANAYGAKLVIVTAFYNVPSSMWGSPTTGEDQVPVISEDMADTFLTQATEAAKAEGCDNITVLARSGDPVNVMTSVVNEEGADVLVVGNKGVHSIRGRVFGNVATELMRKSPVDVMVVNTESDR</sequence>
<comment type="similarity">
    <text evidence="1">Belongs to the universal stress protein A family.</text>
</comment>
<dbReference type="EMBL" id="CP059404">
    <property type="protein sequence ID" value="QNE89487.1"/>
    <property type="molecule type" value="Genomic_DNA"/>
</dbReference>
<dbReference type="KEGG" id="cik:H0194_10775"/>
<dbReference type="Proteomes" id="UP000515743">
    <property type="component" value="Chromosome"/>
</dbReference>
<dbReference type="CDD" id="cd00293">
    <property type="entry name" value="USP-like"/>
    <property type="match status" value="1"/>
</dbReference>
<dbReference type="RefSeq" id="WP_185175861.1">
    <property type="nucleotide sequence ID" value="NZ_CP059404.1"/>
</dbReference>
<protein>
    <submittedName>
        <fullName evidence="3">Universal stress protein</fullName>
    </submittedName>
</protein>
<dbReference type="PANTHER" id="PTHR46268">
    <property type="entry name" value="STRESS RESPONSE PROTEIN NHAX"/>
    <property type="match status" value="1"/>
</dbReference>
<dbReference type="Pfam" id="PF00582">
    <property type="entry name" value="Usp"/>
    <property type="match status" value="1"/>
</dbReference>
<proteinExistence type="inferred from homology"/>
<dbReference type="SUPFAM" id="SSF52402">
    <property type="entry name" value="Adenine nucleotide alpha hydrolases-like"/>
    <property type="match status" value="1"/>
</dbReference>
<evidence type="ECO:0000313" key="3">
    <source>
        <dbReference type="EMBL" id="QNE89487.1"/>
    </source>
</evidence>
<evidence type="ECO:0000256" key="1">
    <source>
        <dbReference type="ARBA" id="ARBA00008791"/>
    </source>
</evidence>
<dbReference type="AlphaFoldDB" id="A0A7G7CPH1"/>
<gene>
    <name evidence="3" type="ORF">H0194_10775</name>
</gene>
<name>A0A7G7CPH1_9CORY</name>
<dbReference type="InterPro" id="IPR006016">
    <property type="entry name" value="UspA"/>
</dbReference>
<evidence type="ECO:0000313" key="4">
    <source>
        <dbReference type="Proteomes" id="UP000515743"/>
    </source>
</evidence>
<dbReference type="Gene3D" id="3.40.50.620">
    <property type="entry name" value="HUPs"/>
    <property type="match status" value="1"/>
</dbReference>
<evidence type="ECO:0000259" key="2">
    <source>
        <dbReference type="Pfam" id="PF00582"/>
    </source>
</evidence>